<comment type="caution">
    <text evidence="5">The sequence shown here is derived from an EMBL/GenBank/DDBJ whole genome shotgun (WGS) entry which is preliminary data.</text>
</comment>
<dbReference type="OrthoDB" id="5168853at2"/>
<evidence type="ECO:0000256" key="4">
    <source>
        <dbReference type="ARBA" id="ARBA00023002"/>
    </source>
</evidence>
<reference evidence="5 6" key="1">
    <citation type="submission" date="2018-11" db="EMBL/GenBank/DDBJ databases">
        <authorList>
            <person name="Li F."/>
        </authorList>
    </citation>
    <scope>NUCLEOTIDE SEQUENCE [LARGE SCALE GENOMIC DNA]</scope>
    <source>
        <strain evidence="5 6">KIS18-7</strain>
    </source>
</reference>
<dbReference type="GO" id="GO:0050660">
    <property type="term" value="F:flavin adenine dinucleotide binding"/>
    <property type="evidence" value="ECO:0007669"/>
    <property type="project" value="InterPro"/>
</dbReference>
<dbReference type="Proteomes" id="UP000277094">
    <property type="component" value="Unassembled WGS sequence"/>
</dbReference>
<gene>
    <name evidence="5" type="ORF">EFL95_01730</name>
</gene>
<organism evidence="5 6">
    <name type="scientific">Nocardioides marmorisolisilvae</name>
    <dbReference type="NCBI Taxonomy" id="1542737"/>
    <lineage>
        <taxon>Bacteria</taxon>
        <taxon>Bacillati</taxon>
        <taxon>Actinomycetota</taxon>
        <taxon>Actinomycetes</taxon>
        <taxon>Propionibacteriales</taxon>
        <taxon>Nocardioidaceae</taxon>
        <taxon>Nocardioides</taxon>
    </lineage>
</organism>
<keyword evidence="2" id="KW-0285">Flavoprotein</keyword>
<protein>
    <submittedName>
        <fullName evidence="5">NAD(P)/FAD-dependent oxidoreductase</fullName>
    </submittedName>
</protein>
<dbReference type="Pfam" id="PF00743">
    <property type="entry name" value="FMO-like"/>
    <property type="match status" value="1"/>
</dbReference>
<evidence type="ECO:0000313" key="6">
    <source>
        <dbReference type="Proteomes" id="UP000277094"/>
    </source>
</evidence>
<proteinExistence type="inferred from homology"/>
<keyword evidence="4" id="KW-0560">Oxidoreductase</keyword>
<keyword evidence="3" id="KW-0274">FAD</keyword>
<evidence type="ECO:0000256" key="2">
    <source>
        <dbReference type="ARBA" id="ARBA00022630"/>
    </source>
</evidence>
<accession>A0A3N0DZT7</accession>
<comment type="similarity">
    <text evidence="1">Belongs to the FAD-binding monooxygenase family.</text>
</comment>
<name>A0A3N0DZT7_9ACTN</name>
<dbReference type="InterPro" id="IPR036188">
    <property type="entry name" value="FAD/NAD-bd_sf"/>
</dbReference>
<sequence length="484" mass="54193">MSDPLREPRIAIIGAGMSGICLGALLLRAGIRDVVLLEKNQDLGGTWRDNSYPGIACDVPSRFYQFTFALNPDWTHRYSPGAEIHAYFEKVARDTGVADRVRFGTTVVETRWTGAAWSVTTDDGVSAEYDFVVSATGILHHPRYPNIEGLDSFAGPAFHSARWDHSVDLSDKRVGLIGTGSTGVQILSALAGNVDRLLLFQRTPHWVMQLANPEFRPITRRLHRRFPAYDRFSYHAARKQIESLSPALLHPGKTRRFLTWLCRRQLNKIVDPELRAKLTPDSQPMCRRLIISPGYYDAIQDPTVELVTDRIERITPTGVVTDGVEHPVDVLVLATGFDAHAYVRPMRLVGPGGLTLEHAWADGPRAYRTVAVPGFPNFFMLMGPNSPVGNYALTAIAETQANYVLDWVQRWRRGEFTTAEPTAEATDRYYREVDAALPDTVWATGCDSWYLGQNGKPELFPWAPEQHKVMLAQPRDDEFHIVAG</sequence>
<dbReference type="InterPro" id="IPR020946">
    <property type="entry name" value="Flavin_mOase-like"/>
</dbReference>
<evidence type="ECO:0000313" key="5">
    <source>
        <dbReference type="EMBL" id="RNL81122.1"/>
    </source>
</evidence>
<dbReference type="SUPFAM" id="SSF51905">
    <property type="entry name" value="FAD/NAD(P)-binding domain"/>
    <property type="match status" value="2"/>
</dbReference>
<evidence type="ECO:0000256" key="1">
    <source>
        <dbReference type="ARBA" id="ARBA00010139"/>
    </source>
</evidence>
<dbReference type="InterPro" id="IPR051209">
    <property type="entry name" value="FAD-bind_Monooxygenase_sf"/>
</dbReference>
<dbReference type="PANTHER" id="PTHR42877">
    <property type="entry name" value="L-ORNITHINE N(5)-MONOOXYGENASE-RELATED"/>
    <property type="match status" value="1"/>
</dbReference>
<dbReference type="GO" id="GO:0050661">
    <property type="term" value="F:NADP binding"/>
    <property type="evidence" value="ECO:0007669"/>
    <property type="project" value="InterPro"/>
</dbReference>
<dbReference type="EMBL" id="RJSG01000001">
    <property type="protein sequence ID" value="RNL81122.1"/>
    <property type="molecule type" value="Genomic_DNA"/>
</dbReference>
<evidence type="ECO:0000256" key="3">
    <source>
        <dbReference type="ARBA" id="ARBA00022827"/>
    </source>
</evidence>
<keyword evidence="6" id="KW-1185">Reference proteome</keyword>
<dbReference type="PANTHER" id="PTHR42877:SF4">
    <property type="entry name" value="FAD_NAD(P)-BINDING DOMAIN-CONTAINING PROTEIN-RELATED"/>
    <property type="match status" value="1"/>
</dbReference>
<dbReference type="AlphaFoldDB" id="A0A3N0DZT7"/>
<dbReference type="GO" id="GO:0004499">
    <property type="term" value="F:N,N-dimethylaniline monooxygenase activity"/>
    <property type="evidence" value="ECO:0007669"/>
    <property type="project" value="InterPro"/>
</dbReference>
<dbReference type="Gene3D" id="3.50.50.60">
    <property type="entry name" value="FAD/NAD(P)-binding domain"/>
    <property type="match status" value="3"/>
</dbReference>